<dbReference type="AlphaFoldDB" id="A0A5B9QV56"/>
<dbReference type="Pfam" id="PF17760">
    <property type="entry name" value="UvrA_inter"/>
    <property type="match status" value="1"/>
</dbReference>
<evidence type="ECO:0000256" key="13">
    <source>
        <dbReference type="ARBA" id="ARBA00023204"/>
    </source>
</evidence>
<dbReference type="GO" id="GO:0005524">
    <property type="term" value="F:ATP binding"/>
    <property type="evidence" value="ECO:0007669"/>
    <property type="project" value="UniProtKB-KW"/>
</dbReference>
<dbReference type="Gene3D" id="1.10.8.280">
    <property type="entry name" value="ABC transporter ATPase domain-like"/>
    <property type="match status" value="1"/>
</dbReference>
<evidence type="ECO:0000256" key="16">
    <source>
        <dbReference type="ARBA" id="ARBA00042156"/>
    </source>
</evidence>
<comment type="similarity">
    <text evidence="14">Belongs to the ABC transporter superfamily. UvrA family.</text>
</comment>
<dbReference type="GO" id="GO:0016887">
    <property type="term" value="F:ATP hydrolysis activity"/>
    <property type="evidence" value="ECO:0007669"/>
    <property type="project" value="InterPro"/>
</dbReference>
<dbReference type="Proteomes" id="UP000323917">
    <property type="component" value="Chromosome"/>
</dbReference>
<dbReference type="SUPFAM" id="SSF52540">
    <property type="entry name" value="P-loop containing nucleoside triphosphate hydrolases"/>
    <property type="match status" value="2"/>
</dbReference>
<dbReference type="KEGG" id="bgok:Pr1d_52390"/>
<proteinExistence type="inferred from homology"/>
<keyword evidence="2" id="KW-0963">Cytoplasm</keyword>
<keyword evidence="13" id="KW-0234">DNA repair</keyword>
<dbReference type="PANTHER" id="PTHR43152:SF3">
    <property type="entry name" value="UVRABC SYSTEM PROTEIN A"/>
    <property type="match status" value="1"/>
</dbReference>
<dbReference type="InterPro" id="IPR027417">
    <property type="entry name" value="P-loop_NTPase"/>
</dbReference>
<keyword evidence="10" id="KW-0067">ATP-binding</keyword>
<dbReference type="GO" id="GO:0009380">
    <property type="term" value="C:excinuclease repair complex"/>
    <property type="evidence" value="ECO:0007669"/>
    <property type="project" value="InterPro"/>
</dbReference>
<dbReference type="InterPro" id="IPR004602">
    <property type="entry name" value="UvrA"/>
</dbReference>
<dbReference type="NCBIfam" id="TIGR00630">
    <property type="entry name" value="uvra"/>
    <property type="match status" value="1"/>
</dbReference>
<protein>
    <recommendedName>
        <fullName evidence="15">UvrABC system protein A</fullName>
    </recommendedName>
    <alternativeName>
        <fullName evidence="16">Excinuclease ABC subunit A</fullName>
    </alternativeName>
</protein>
<dbReference type="Gene3D" id="3.40.50.300">
    <property type="entry name" value="P-loop containing nucleotide triphosphate hydrolases"/>
    <property type="match status" value="2"/>
</dbReference>
<evidence type="ECO:0000256" key="9">
    <source>
        <dbReference type="ARBA" id="ARBA00022833"/>
    </source>
</evidence>
<keyword evidence="6" id="KW-0227">DNA damage</keyword>
<keyword evidence="9" id="KW-0862">Zinc</keyword>
<evidence type="ECO:0000313" key="18">
    <source>
        <dbReference type="EMBL" id="QEG37891.1"/>
    </source>
</evidence>
<evidence type="ECO:0000256" key="3">
    <source>
        <dbReference type="ARBA" id="ARBA00022723"/>
    </source>
</evidence>
<dbReference type="PROSITE" id="PS00211">
    <property type="entry name" value="ABC_TRANSPORTER_1"/>
    <property type="match status" value="2"/>
</dbReference>
<evidence type="ECO:0000256" key="12">
    <source>
        <dbReference type="ARBA" id="ARBA00023125"/>
    </source>
</evidence>
<keyword evidence="11" id="KW-0267">Excision nuclease</keyword>
<dbReference type="PROSITE" id="PS50893">
    <property type="entry name" value="ABC_TRANSPORTER_2"/>
    <property type="match status" value="2"/>
</dbReference>
<evidence type="ECO:0000256" key="2">
    <source>
        <dbReference type="ARBA" id="ARBA00022490"/>
    </source>
</evidence>
<feature type="domain" description="ABC transporter" evidence="17">
    <location>
        <begin position="664"/>
        <end position="992"/>
    </location>
</feature>
<dbReference type="Pfam" id="PF17755">
    <property type="entry name" value="UvrA_DNA-bind"/>
    <property type="match status" value="1"/>
</dbReference>
<dbReference type="Gene3D" id="3.30.1490.20">
    <property type="entry name" value="ATP-grasp fold, A domain"/>
    <property type="match status" value="1"/>
</dbReference>
<dbReference type="GO" id="GO:0003677">
    <property type="term" value="F:DNA binding"/>
    <property type="evidence" value="ECO:0007669"/>
    <property type="project" value="UniProtKB-KW"/>
</dbReference>
<dbReference type="Gene3D" id="1.20.1580.10">
    <property type="entry name" value="ABC transporter ATPase like domain"/>
    <property type="match status" value="2"/>
</dbReference>
<evidence type="ECO:0000256" key="6">
    <source>
        <dbReference type="ARBA" id="ARBA00022763"/>
    </source>
</evidence>
<evidence type="ECO:0000256" key="4">
    <source>
        <dbReference type="ARBA" id="ARBA00022737"/>
    </source>
</evidence>
<dbReference type="GO" id="GO:0005737">
    <property type="term" value="C:cytoplasm"/>
    <property type="evidence" value="ECO:0007669"/>
    <property type="project" value="UniProtKB-SubCell"/>
</dbReference>
<keyword evidence="4" id="KW-0677">Repeat</keyword>
<evidence type="ECO:0000256" key="8">
    <source>
        <dbReference type="ARBA" id="ARBA00022771"/>
    </source>
</evidence>
<reference evidence="18 19" key="1">
    <citation type="submission" date="2019-08" db="EMBL/GenBank/DDBJ databases">
        <title>Deep-cultivation of Planctomycetes and their phenomic and genomic characterization uncovers novel biology.</title>
        <authorList>
            <person name="Wiegand S."/>
            <person name="Jogler M."/>
            <person name="Boedeker C."/>
            <person name="Pinto D."/>
            <person name="Vollmers J."/>
            <person name="Rivas-Marin E."/>
            <person name="Kohn T."/>
            <person name="Peeters S.H."/>
            <person name="Heuer A."/>
            <person name="Rast P."/>
            <person name="Oberbeckmann S."/>
            <person name="Bunk B."/>
            <person name="Jeske O."/>
            <person name="Meyerdierks A."/>
            <person name="Storesund J.E."/>
            <person name="Kallscheuer N."/>
            <person name="Luecker S."/>
            <person name="Lage O.M."/>
            <person name="Pohl T."/>
            <person name="Merkel B.J."/>
            <person name="Hornburger P."/>
            <person name="Mueller R.-W."/>
            <person name="Bruemmer F."/>
            <person name="Labrenz M."/>
            <person name="Spormann A.M."/>
            <person name="Op den Camp H."/>
            <person name="Overmann J."/>
            <person name="Amann R."/>
            <person name="Jetten M.S.M."/>
            <person name="Mascher T."/>
            <person name="Medema M.H."/>
            <person name="Devos D.P."/>
            <person name="Kaster A.-K."/>
            <person name="Ovreas L."/>
            <person name="Rohde M."/>
            <person name="Galperin M.Y."/>
            <person name="Jogler C."/>
        </authorList>
    </citation>
    <scope>NUCLEOTIDE SEQUENCE [LARGE SCALE GENOMIC DNA]</scope>
    <source>
        <strain evidence="18 19">Pr1d</strain>
    </source>
</reference>
<keyword evidence="7" id="KW-0228">DNA excision</keyword>
<evidence type="ECO:0000313" key="19">
    <source>
        <dbReference type="Proteomes" id="UP000323917"/>
    </source>
</evidence>
<keyword evidence="12" id="KW-0238">DNA-binding</keyword>
<keyword evidence="3" id="KW-0479">Metal-binding</keyword>
<dbReference type="InterPro" id="IPR003439">
    <property type="entry name" value="ABC_transporter-like_ATP-bd"/>
</dbReference>
<dbReference type="PANTHER" id="PTHR43152">
    <property type="entry name" value="UVRABC SYSTEM PROTEIN A"/>
    <property type="match status" value="1"/>
</dbReference>
<dbReference type="NCBIfam" id="NF001503">
    <property type="entry name" value="PRK00349.1"/>
    <property type="match status" value="1"/>
</dbReference>
<dbReference type="InterPro" id="IPR017871">
    <property type="entry name" value="ABC_transporter-like_CS"/>
</dbReference>
<dbReference type="InterPro" id="IPR013815">
    <property type="entry name" value="ATP_grasp_subdomain_1"/>
</dbReference>
<evidence type="ECO:0000256" key="7">
    <source>
        <dbReference type="ARBA" id="ARBA00022769"/>
    </source>
</evidence>
<dbReference type="GO" id="GO:0004518">
    <property type="term" value="F:nuclease activity"/>
    <property type="evidence" value="ECO:0007669"/>
    <property type="project" value="UniProtKB-KW"/>
</dbReference>
<dbReference type="GO" id="GO:0006289">
    <property type="term" value="P:nucleotide-excision repair"/>
    <property type="evidence" value="ECO:0007669"/>
    <property type="project" value="InterPro"/>
</dbReference>
<evidence type="ECO:0000256" key="15">
    <source>
        <dbReference type="ARBA" id="ARBA00039316"/>
    </source>
</evidence>
<feature type="domain" description="ABC transporter" evidence="17">
    <location>
        <begin position="349"/>
        <end position="643"/>
    </location>
</feature>
<accession>A0A5B9QV56</accession>
<evidence type="ECO:0000256" key="14">
    <source>
        <dbReference type="ARBA" id="ARBA00038000"/>
    </source>
</evidence>
<evidence type="ECO:0000256" key="1">
    <source>
        <dbReference type="ARBA" id="ARBA00004496"/>
    </source>
</evidence>
<keyword evidence="8" id="KW-0863">Zinc-finger</keyword>
<evidence type="ECO:0000259" key="17">
    <source>
        <dbReference type="PROSITE" id="PS50893"/>
    </source>
</evidence>
<dbReference type="GO" id="GO:0008270">
    <property type="term" value="F:zinc ion binding"/>
    <property type="evidence" value="ECO:0007669"/>
    <property type="project" value="UniProtKB-KW"/>
</dbReference>
<keyword evidence="19" id="KW-1185">Reference proteome</keyword>
<dbReference type="InterPro" id="IPR041552">
    <property type="entry name" value="UvrA_DNA-bd"/>
</dbReference>
<dbReference type="InterPro" id="IPR041102">
    <property type="entry name" value="UvrA_inter"/>
</dbReference>
<evidence type="ECO:0000256" key="5">
    <source>
        <dbReference type="ARBA" id="ARBA00022741"/>
    </source>
</evidence>
<keyword evidence="5" id="KW-0547">Nucleotide-binding</keyword>
<organism evidence="18 19">
    <name type="scientific">Bythopirellula goksoeyrii</name>
    <dbReference type="NCBI Taxonomy" id="1400387"/>
    <lineage>
        <taxon>Bacteria</taxon>
        <taxon>Pseudomonadati</taxon>
        <taxon>Planctomycetota</taxon>
        <taxon>Planctomycetia</taxon>
        <taxon>Pirellulales</taxon>
        <taxon>Lacipirellulaceae</taxon>
        <taxon>Bythopirellula</taxon>
    </lineage>
</organism>
<dbReference type="RefSeq" id="WP_238476591.1">
    <property type="nucleotide sequence ID" value="NZ_CP042913.1"/>
</dbReference>
<comment type="subcellular location">
    <subcellularLocation>
        <location evidence="1">Cytoplasm</location>
    </subcellularLocation>
</comment>
<evidence type="ECO:0000256" key="11">
    <source>
        <dbReference type="ARBA" id="ARBA00022881"/>
    </source>
</evidence>
<dbReference type="CDD" id="cd03271">
    <property type="entry name" value="ABC_UvrA_II"/>
    <property type="match status" value="1"/>
</dbReference>
<sequence length="996" mass="108733">MDISSLGGRLDGFATLLDRLLGAALSRWTLRIRMANITAILDPHTSDFPLGADEVIRIRGARTHNLADVDLDIPHHRLVVMTGLSGSGKSSLAFDTLLAEGQRQYVESLSTYARQFFDQLERPDVDVIEGLQPTIAINQQAASTNPRSTVATVTEIYDFLRVLMARVGEVACPDCGTAISQQTPTEIHERIAVLPEQTKVMILAPMVRGRKGKHTEVLDRIRREGFVRVRIDGQTYELEQLPELKSGKHHDIDAVVDRVIIREGLDNRLAESVRLALKHGEGALRISYLTPEAKAELNGNGSNGNGGQNGQGWEERVFSTLYACPDCKRNLAEVEPRTFSFNSPYGACPTCDGLASREGFDPELVLTDMNLSLSGGAIAPWRGVTGARKKRHQELISAFLAKATVNDETPLAEWPDETRRQFLNGDGAKWAGLLAHLEMDYAQAKRDSVRQRLEQFRSEVVCEDCGGARLQPEGRSCRLAGLAIHEITALAIDAAHDYFSALQFPPQQQPIGEPLVAEILKRLRFLKQVGVEYLSLDRPADTLSGGEMQRVRLATGIGSGLVGVLYILDEPSIGLHPRDNDLLIKSLQELQQQGNSVLIVEHDEAVMRAADWLIDIGPGAGKGGGTIVSQGTPDQVAADTDSLTGDYLAGRKQINVPKERRKIAKTRSIQLEGARVHNLADIDVEFPLGTLTCVTGVSGSGKSSLVVDTLANALARKLNGASAKPGPYRALRGASKLERLIHVDQSPIGRTPRSNPATYTGVFDEIRRVFAGTKHAKQLGYKLGRFSFNTKGGRCEECQGQGVKRIEMRFLPDLFVTCPTCHGRQFNRQTLAVRYKEKSIADVLAMSIADAAVFFENHPAIHRILTSLVEVGLGYLALGQRSTTLSGGEAQRIKLAAELGKPSPGKTLYILDEPTTGLHTDDIRRLLIVLQKLVDLEHTVIVIEHNLDVIKCADWVIDLGPEGGQGGGQLVAVGTPEEVAQCETSHTGRYLQVILP</sequence>
<gene>
    <name evidence="18" type="primary">uvrA_3</name>
    <name evidence="18" type="ORF">Pr1d_52390</name>
</gene>
<name>A0A5B9QV56_9BACT</name>
<evidence type="ECO:0000256" key="10">
    <source>
        <dbReference type="ARBA" id="ARBA00022840"/>
    </source>
</evidence>
<dbReference type="EMBL" id="CP042913">
    <property type="protein sequence ID" value="QEG37891.1"/>
    <property type="molecule type" value="Genomic_DNA"/>
</dbReference>